<reference evidence="1 2" key="1">
    <citation type="submission" date="2017-09" db="EMBL/GenBank/DDBJ databases">
        <authorList>
            <person name="Ehlers B."/>
            <person name="Leendertz F.H."/>
        </authorList>
    </citation>
    <scope>NUCLEOTIDE SEQUENCE [LARGE SCALE GENOMIC DNA]</scope>
    <source>
        <strain evidence="1 2">DSM 18289</strain>
    </source>
</reference>
<dbReference type="AlphaFoldDB" id="A0A285N6S8"/>
<dbReference type="RefSeq" id="WP_097151415.1">
    <property type="nucleotide sequence ID" value="NZ_OBEL01000001.1"/>
</dbReference>
<gene>
    <name evidence="1" type="ORF">SAMN06265368_0040</name>
</gene>
<proteinExistence type="predicted"/>
<sequence>MSIATAGERFIGDWVLEVDRCHYEQGSPPRSGSYRIEREGEELVFHMKWVDVEGEIFNLSFRGIPDGEPRPYSGGELADHLSLDAPSPTKLNSSAYLKGVELMIATRTLVDGGKHMVLTQTIILPDGSKPTNSSRYRRKI</sequence>
<organism evidence="1 2">
    <name type="scientific">Cohaesibacter gelatinilyticus</name>
    <dbReference type="NCBI Taxonomy" id="372072"/>
    <lineage>
        <taxon>Bacteria</taxon>
        <taxon>Pseudomonadati</taxon>
        <taxon>Pseudomonadota</taxon>
        <taxon>Alphaproteobacteria</taxon>
        <taxon>Hyphomicrobiales</taxon>
        <taxon>Cohaesibacteraceae</taxon>
    </lineage>
</organism>
<name>A0A285N6S8_9HYPH</name>
<dbReference type="EMBL" id="OBEL01000001">
    <property type="protein sequence ID" value="SNZ05129.1"/>
    <property type="molecule type" value="Genomic_DNA"/>
</dbReference>
<keyword evidence="2" id="KW-1185">Reference proteome</keyword>
<protein>
    <recommendedName>
        <fullName evidence="3">Lipocalin-like domain-containing protein</fullName>
    </recommendedName>
</protein>
<evidence type="ECO:0000313" key="1">
    <source>
        <dbReference type="EMBL" id="SNZ05129.1"/>
    </source>
</evidence>
<evidence type="ECO:0000313" key="2">
    <source>
        <dbReference type="Proteomes" id="UP000219439"/>
    </source>
</evidence>
<dbReference type="Proteomes" id="UP000219439">
    <property type="component" value="Unassembled WGS sequence"/>
</dbReference>
<accession>A0A285N6S8</accession>
<dbReference type="OrthoDB" id="3690091at2"/>
<evidence type="ECO:0008006" key="3">
    <source>
        <dbReference type="Google" id="ProtNLM"/>
    </source>
</evidence>